<dbReference type="AlphaFoldDB" id="A0A9W9BED9"/>
<feature type="region of interest" description="Disordered" evidence="1">
    <location>
        <begin position="127"/>
        <end position="156"/>
    </location>
</feature>
<keyword evidence="3" id="KW-1185">Reference proteome</keyword>
<name>A0A9W9BED9_9HYPO</name>
<evidence type="ECO:0000256" key="1">
    <source>
        <dbReference type="SAM" id="MobiDB-lite"/>
    </source>
</evidence>
<feature type="compositionally biased region" description="Acidic residues" evidence="1">
    <location>
        <begin position="127"/>
        <end position="143"/>
    </location>
</feature>
<protein>
    <submittedName>
        <fullName evidence="2">Uncharacterized protein</fullName>
    </submittedName>
</protein>
<evidence type="ECO:0000313" key="2">
    <source>
        <dbReference type="EMBL" id="KAJ4860912.1"/>
    </source>
</evidence>
<dbReference type="RefSeq" id="XP_056029968.1">
    <property type="nucleotide sequence ID" value="XM_056173110.1"/>
</dbReference>
<proteinExistence type="predicted"/>
<comment type="caution">
    <text evidence="2">The sequence shown here is derived from an EMBL/GenBank/DDBJ whole genome shotgun (WGS) entry which is preliminary data.</text>
</comment>
<dbReference type="EMBL" id="JAOPEN010000003">
    <property type="protein sequence ID" value="KAJ4860912.1"/>
    <property type="molecule type" value="Genomic_DNA"/>
</dbReference>
<evidence type="ECO:0000313" key="3">
    <source>
        <dbReference type="Proteomes" id="UP001140511"/>
    </source>
</evidence>
<reference evidence="2" key="1">
    <citation type="submission" date="2022-09" db="EMBL/GenBank/DDBJ databases">
        <title>Chromosome-level assembly of Trichoderma breve T069, a fungus used in development of biopesticide product.</title>
        <authorList>
            <person name="Lin R."/>
            <person name="Liu T."/>
        </authorList>
    </citation>
    <scope>NUCLEOTIDE SEQUENCE</scope>
    <source>
        <strain evidence="2">T069</strain>
    </source>
</reference>
<sequence length="156" mass="17427">MEDGSVIVQLFWLKGSTLKPQDFLFKRHDTASFEDILKRAGLENNEEWGPSLAFRKDGQRLQSGQLFILKANLDVGIKAPDFKHLQILWDLTRVAAICGAVNETNELLGKDETKAYLNYCACGGEVEDEVEGEDEDEDEGEDEDKGKDEGEGEGDE</sequence>
<dbReference type="GeneID" id="80867798"/>
<organism evidence="2 3">
    <name type="scientific">Trichoderma breve</name>
    <dbReference type="NCBI Taxonomy" id="2034170"/>
    <lineage>
        <taxon>Eukaryota</taxon>
        <taxon>Fungi</taxon>
        <taxon>Dikarya</taxon>
        <taxon>Ascomycota</taxon>
        <taxon>Pezizomycotina</taxon>
        <taxon>Sordariomycetes</taxon>
        <taxon>Hypocreomycetidae</taxon>
        <taxon>Hypocreales</taxon>
        <taxon>Hypocreaceae</taxon>
        <taxon>Trichoderma</taxon>
    </lineage>
</organism>
<dbReference type="Proteomes" id="UP001140511">
    <property type="component" value="Unassembled WGS sequence"/>
</dbReference>
<gene>
    <name evidence="2" type="ORF">T069G_05900</name>
</gene>
<accession>A0A9W9BED9</accession>